<dbReference type="Proteomes" id="UP001270362">
    <property type="component" value="Unassembled WGS sequence"/>
</dbReference>
<name>A0AAE1C8U6_9PEZI</name>
<gene>
    <name evidence="2" type="ORF">B0T22DRAFT_467852</name>
</gene>
<keyword evidence="1" id="KW-1133">Transmembrane helix</keyword>
<keyword evidence="1" id="KW-0472">Membrane</keyword>
<reference evidence="2" key="1">
    <citation type="journal article" date="2023" name="Mol. Phylogenet. Evol.">
        <title>Genome-scale phylogeny and comparative genomics of the fungal order Sordariales.</title>
        <authorList>
            <person name="Hensen N."/>
            <person name="Bonometti L."/>
            <person name="Westerberg I."/>
            <person name="Brannstrom I.O."/>
            <person name="Guillou S."/>
            <person name="Cros-Aarteil S."/>
            <person name="Calhoun S."/>
            <person name="Haridas S."/>
            <person name="Kuo A."/>
            <person name="Mondo S."/>
            <person name="Pangilinan J."/>
            <person name="Riley R."/>
            <person name="LaButti K."/>
            <person name="Andreopoulos B."/>
            <person name="Lipzen A."/>
            <person name="Chen C."/>
            <person name="Yan M."/>
            <person name="Daum C."/>
            <person name="Ng V."/>
            <person name="Clum A."/>
            <person name="Steindorff A."/>
            <person name="Ohm R.A."/>
            <person name="Martin F."/>
            <person name="Silar P."/>
            <person name="Natvig D.O."/>
            <person name="Lalanne C."/>
            <person name="Gautier V."/>
            <person name="Ament-Velasquez S.L."/>
            <person name="Kruys A."/>
            <person name="Hutchinson M.I."/>
            <person name="Powell A.J."/>
            <person name="Barry K."/>
            <person name="Miller A.N."/>
            <person name="Grigoriev I.V."/>
            <person name="Debuchy R."/>
            <person name="Gladieux P."/>
            <person name="Hiltunen Thoren M."/>
            <person name="Johannesson H."/>
        </authorList>
    </citation>
    <scope>NUCLEOTIDE SEQUENCE</scope>
    <source>
        <strain evidence="2">CBS 314.62</strain>
    </source>
</reference>
<dbReference type="EMBL" id="JAULSO010000004">
    <property type="protein sequence ID" value="KAK3683398.1"/>
    <property type="molecule type" value="Genomic_DNA"/>
</dbReference>
<dbReference type="AlphaFoldDB" id="A0AAE1C8U6"/>
<sequence>MSPNPALTLPQMHPLFFCSSPSRSVRLTLRYLGIRLVLCAQFGAHLQWSLRATGILGAVLEPLHRVVRLFQSHSEPGVDSSTVVASFAPRLRPNLPPGILDIFSHTICFNLSFSMLVLFLSCGVLFSICSVPYVERRWSLKVSCRRWLLKQWTGVPHNE</sequence>
<organism evidence="2 3">
    <name type="scientific">Podospora appendiculata</name>
    <dbReference type="NCBI Taxonomy" id="314037"/>
    <lineage>
        <taxon>Eukaryota</taxon>
        <taxon>Fungi</taxon>
        <taxon>Dikarya</taxon>
        <taxon>Ascomycota</taxon>
        <taxon>Pezizomycotina</taxon>
        <taxon>Sordariomycetes</taxon>
        <taxon>Sordariomycetidae</taxon>
        <taxon>Sordariales</taxon>
        <taxon>Podosporaceae</taxon>
        <taxon>Podospora</taxon>
    </lineage>
</organism>
<feature type="transmembrane region" description="Helical" evidence="1">
    <location>
        <begin position="111"/>
        <end position="134"/>
    </location>
</feature>
<proteinExistence type="predicted"/>
<reference evidence="2" key="2">
    <citation type="submission" date="2023-06" db="EMBL/GenBank/DDBJ databases">
        <authorList>
            <consortium name="Lawrence Berkeley National Laboratory"/>
            <person name="Haridas S."/>
            <person name="Hensen N."/>
            <person name="Bonometti L."/>
            <person name="Westerberg I."/>
            <person name="Brannstrom I.O."/>
            <person name="Guillou S."/>
            <person name="Cros-Aarteil S."/>
            <person name="Calhoun S."/>
            <person name="Kuo A."/>
            <person name="Mondo S."/>
            <person name="Pangilinan J."/>
            <person name="Riley R."/>
            <person name="Labutti K."/>
            <person name="Andreopoulos B."/>
            <person name="Lipzen A."/>
            <person name="Chen C."/>
            <person name="Yanf M."/>
            <person name="Daum C."/>
            <person name="Ng V."/>
            <person name="Clum A."/>
            <person name="Steindorff A."/>
            <person name="Ohm R."/>
            <person name="Martin F."/>
            <person name="Silar P."/>
            <person name="Natvig D."/>
            <person name="Lalanne C."/>
            <person name="Gautier V."/>
            <person name="Ament-Velasquez S.L."/>
            <person name="Kruys A."/>
            <person name="Hutchinson M.I."/>
            <person name="Powell A.J."/>
            <person name="Barry K."/>
            <person name="Miller A.N."/>
            <person name="Grigoriev I.V."/>
            <person name="Debuchy R."/>
            <person name="Gladieux P."/>
            <person name="Thoren M.H."/>
            <person name="Johannesson H."/>
        </authorList>
    </citation>
    <scope>NUCLEOTIDE SEQUENCE</scope>
    <source>
        <strain evidence="2">CBS 314.62</strain>
    </source>
</reference>
<evidence type="ECO:0000256" key="1">
    <source>
        <dbReference type="SAM" id="Phobius"/>
    </source>
</evidence>
<evidence type="ECO:0000313" key="2">
    <source>
        <dbReference type="EMBL" id="KAK3683398.1"/>
    </source>
</evidence>
<comment type="caution">
    <text evidence="2">The sequence shown here is derived from an EMBL/GenBank/DDBJ whole genome shotgun (WGS) entry which is preliminary data.</text>
</comment>
<keyword evidence="3" id="KW-1185">Reference proteome</keyword>
<protein>
    <submittedName>
        <fullName evidence="2">Uncharacterized protein</fullName>
    </submittedName>
</protein>
<keyword evidence="1" id="KW-0812">Transmembrane</keyword>
<accession>A0AAE1C8U6</accession>
<evidence type="ECO:0000313" key="3">
    <source>
        <dbReference type="Proteomes" id="UP001270362"/>
    </source>
</evidence>